<protein>
    <submittedName>
        <fullName evidence="3">NAD(P)H dehydrogenase (Quinone)</fullName>
    </submittedName>
</protein>
<dbReference type="PANTHER" id="PTHR30546:SF23">
    <property type="entry name" value="FLAVOPROTEIN-LIKE PROTEIN YCP4-RELATED"/>
    <property type="match status" value="1"/>
</dbReference>
<dbReference type="InterPro" id="IPR010089">
    <property type="entry name" value="Flavoprotein_WrbA-like"/>
</dbReference>
<proteinExistence type="inferred from homology"/>
<dbReference type="AlphaFoldDB" id="A0A1C5J4G6"/>
<dbReference type="NCBIfam" id="NF002999">
    <property type="entry name" value="PRK03767.1"/>
    <property type="match status" value="1"/>
</dbReference>
<dbReference type="GO" id="GO:0016020">
    <property type="term" value="C:membrane"/>
    <property type="evidence" value="ECO:0007669"/>
    <property type="project" value="TreeGrafter"/>
</dbReference>
<dbReference type="PROSITE" id="PS50902">
    <property type="entry name" value="FLAVODOXIN_LIKE"/>
    <property type="match status" value="1"/>
</dbReference>
<dbReference type="InterPro" id="IPR005025">
    <property type="entry name" value="FMN_Rdtase-like_dom"/>
</dbReference>
<comment type="similarity">
    <text evidence="1">Belongs to the WrbA family.</text>
</comment>
<dbReference type="RefSeq" id="WP_088995148.1">
    <property type="nucleotide sequence ID" value="NZ_LT607750.1"/>
</dbReference>
<evidence type="ECO:0000259" key="2">
    <source>
        <dbReference type="PROSITE" id="PS50902"/>
    </source>
</evidence>
<dbReference type="InterPro" id="IPR029039">
    <property type="entry name" value="Flavoprotein-like_sf"/>
</dbReference>
<dbReference type="Gene3D" id="3.40.50.360">
    <property type="match status" value="1"/>
</dbReference>
<evidence type="ECO:0000256" key="1">
    <source>
        <dbReference type="ARBA" id="ARBA00006961"/>
    </source>
</evidence>
<dbReference type="GO" id="GO:0010181">
    <property type="term" value="F:FMN binding"/>
    <property type="evidence" value="ECO:0007669"/>
    <property type="project" value="InterPro"/>
</dbReference>
<name>A0A1C5J4G6_9ACTN</name>
<keyword evidence="4" id="KW-1185">Reference proteome</keyword>
<dbReference type="NCBIfam" id="TIGR01755">
    <property type="entry name" value="flav_wrbA"/>
    <property type="match status" value="1"/>
</dbReference>
<dbReference type="Pfam" id="PF03358">
    <property type="entry name" value="FMN_red"/>
    <property type="match status" value="1"/>
</dbReference>
<accession>A0A1C5J4G6</accession>
<dbReference type="GO" id="GO:0003955">
    <property type="term" value="F:NAD(P)H dehydrogenase (quinone) activity"/>
    <property type="evidence" value="ECO:0007669"/>
    <property type="project" value="InterPro"/>
</dbReference>
<organism evidence="3 4">
    <name type="scientific">Micromonospora echinaurantiaca</name>
    <dbReference type="NCBI Taxonomy" id="47857"/>
    <lineage>
        <taxon>Bacteria</taxon>
        <taxon>Bacillati</taxon>
        <taxon>Actinomycetota</taxon>
        <taxon>Actinomycetes</taxon>
        <taxon>Micromonosporales</taxon>
        <taxon>Micromonosporaceae</taxon>
        <taxon>Micromonospora</taxon>
    </lineage>
</organism>
<feature type="domain" description="Flavodoxin-like" evidence="2">
    <location>
        <begin position="7"/>
        <end position="186"/>
    </location>
</feature>
<evidence type="ECO:0000313" key="3">
    <source>
        <dbReference type="EMBL" id="SCG64926.1"/>
    </source>
</evidence>
<dbReference type="Proteomes" id="UP000198217">
    <property type="component" value="Chromosome I"/>
</dbReference>
<dbReference type="EMBL" id="LT607750">
    <property type="protein sequence ID" value="SCG64926.1"/>
    <property type="molecule type" value="Genomic_DNA"/>
</dbReference>
<gene>
    <name evidence="3" type="ORF">GA0070609_4007</name>
</gene>
<sequence length="213" mass="23079">MQADARIAVIYYSATGTVHRLAQAFVDGAADAGAEVRLRRVAELAPEQVVDAKPEWRAHLDATADIPLASLDDLRWANGYAFGTPTRFGNICSQLRQFLDTTTAPWQAEELADKPATGFTASYEEHGGQEATLLSLYQTFHHWGSTILPTGYLNYDIAHAAGGNPYGVSQVESRASRDPEYAKAVLEAARFQGARLARMAAAVAAVRADRRLG</sequence>
<evidence type="ECO:0000313" key="4">
    <source>
        <dbReference type="Proteomes" id="UP000198217"/>
    </source>
</evidence>
<dbReference type="SUPFAM" id="SSF52218">
    <property type="entry name" value="Flavoproteins"/>
    <property type="match status" value="1"/>
</dbReference>
<reference evidence="3 4" key="1">
    <citation type="submission" date="2016-06" db="EMBL/GenBank/DDBJ databases">
        <authorList>
            <person name="Kjaerup R.B."/>
            <person name="Dalgaard T.S."/>
            <person name="Juul-Madsen H.R."/>
        </authorList>
    </citation>
    <scope>NUCLEOTIDE SEQUENCE [LARGE SCALE GENOMIC DNA]</scope>
    <source>
        <strain evidence="3 4">DSM 43904</strain>
    </source>
</reference>
<dbReference type="InterPro" id="IPR008254">
    <property type="entry name" value="Flavodoxin/NO_synth"/>
</dbReference>
<dbReference type="PANTHER" id="PTHR30546">
    <property type="entry name" value="FLAVODOXIN-RELATED PROTEIN WRBA-RELATED"/>
    <property type="match status" value="1"/>
</dbReference>